<reference evidence="1 2" key="1">
    <citation type="submission" date="2016-04" db="EMBL/GenBank/DDBJ databases">
        <title>Genome analyses suggest a sexual origin of heterokaryosis in a supposedly ancient asexual fungus.</title>
        <authorList>
            <person name="Ropars J."/>
            <person name="Sedzielewska K."/>
            <person name="Noel J."/>
            <person name="Charron P."/>
            <person name="Farinelli L."/>
            <person name="Marton T."/>
            <person name="Kruger M."/>
            <person name="Pelin A."/>
            <person name="Brachmann A."/>
            <person name="Corradi N."/>
        </authorList>
    </citation>
    <scope>NUCLEOTIDE SEQUENCE [LARGE SCALE GENOMIC DNA]</scope>
    <source>
        <strain evidence="1 2">A5</strain>
    </source>
</reference>
<evidence type="ECO:0000313" key="2">
    <source>
        <dbReference type="Proteomes" id="UP000232722"/>
    </source>
</evidence>
<evidence type="ECO:0000313" key="1">
    <source>
        <dbReference type="EMBL" id="PKC01951.1"/>
    </source>
</evidence>
<accession>A0A2N0P539</accession>
<protein>
    <submittedName>
        <fullName evidence="1">Uncharacterized protein</fullName>
    </submittedName>
</protein>
<reference evidence="1 2" key="2">
    <citation type="submission" date="2017-09" db="EMBL/GenBank/DDBJ databases">
        <title>Extensive intraspecific genome diversity in a model arbuscular mycorrhizal fungus.</title>
        <authorList>
            <person name="Chen E.C."/>
            <person name="Morin E."/>
            <person name="Beaudet D."/>
            <person name="Noel J."/>
            <person name="Ndikumana S."/>
            <person name="Charron P."/>
            <person name="St-Onge C."/>
            <person name="Giorgi J."/>
            <person name="Grigoriev I.V."/>
            <person name="Roux C."/>
            <person name="Martin F.M."/>
            <person name="Corradi N."/>
        </authorList>
    </citation>
    <scope>NUCLEOTIDE SEQUENCE [LARGE SCALE GENOMIC DNA]</scope>
    <source>
        <strain evidence="1 2">A5</strain>
    </source>
</reference>
<comment type="caution">
    <text evidence="1">The sequence shown here is derived from an EMBL/GenBank/DDBJ whole genome shotgun (WGS) entry which is preliminary data.</text>
</comment>
<dbReference type="AlphaFoldDB" id="A0A2N0P539"/>
<dbReference type="Proteomes" id="UP000232722">
    <property type="component" value="Unassembled WGS sequence"/>
</dbReference>
<name>A0A2N0P539_9GLOM</name>
<dbReference type="EMBL" id="LLXJ01001482">
    <property type="protein sequence ID" value="PKC01951.1"/>
    <property type="molecule type" value="Genomic_DNA"/>
</dbReference>
<sequence length="95" mass="11192">MAKLILDIAKEIVCNREGEYLSEKYVNTKNIAQERGEVQGKQHEQHVKHFHKDPVKFDACSDQKERMGFALRYVWYYEDPYVVIPNHLRELGLVG</sequence>
<organism evidence="1 2">
    <name type="scientific">Rhizophagus irregularis</name>
    <dbReference type="NCBI Taxonomy" id="588596"/>
    <lineage>
        <taxon>Eukaryota</taxon>
        <taxon>Fungi</taxon>
        <taxon>Fungi incertae sedis</taxon>
        <taxon>Mucoromycota</taxon>
        <taxon>Glomeromycotina</taxon>
        <taxon>Glomeromycetes</taxon>
        <taxon>Glomerales</taxon>
        <taxon>Glomeraceae</taxon>
        <taxon>Rhizophagus</taxon>
    </lineage>
</organism>
<gene>
    <name evidence="1" type="ORF">RhiirA5_425932</name>
</gene>
<proteinExistence type="predicted"/>